<accession>A0A9Q3FAF3</accession>
<evidence type="ECO:0000313" key="2">
    <source>
        <dbReference type="Proteomes" id="UP000765509"/>
    </source>
</evidence>
<dbReference type="Proteomes" id="UP000765509">
    <property type="component" value="Unassembled WGS sequence"/>
</dbReference>
<proteinExistence type="predicted"/>
<organism evidence="1 2">
    <name type="scientific">Austropuccinia psidii MF-1</name>
    <dbReference type="NCBI Taxonomy" id="1389203"/>
    <lineage>
        <taxon>Eukaryota</taxon>
        <taxon>Fungi</taxon>
        <taxon>Dikarya</taxon>
        <taxon>Basidiomycota</taxon>
        <taxon>Pucciniomycotina</taxon>
        <taxon>Pucciniomycetes</taxon>
        <taxon>Pucciniales</taxon>
        <taxon>Sphaerophragmiaceae</taxon>
        <taxon>Austropuccinia</taxon>
    </lineage>
</organism>
<keyword evidence="2" id="KW-1185">Reference proteome</keyword>
<evidence type="ECO:0000313" key="1">
    <source>
        <dbReference type="EMBL" id="MBW0534403.1"/>
    </source>
</evidence>
<reference evidence="1" key="1">
    <citation type="submission" date="2021-03" db="EMBL/GenBank/DDBJ databases">
        <title>Draft genome sequence of rust myrtle Austropuccinia psidii MF-1, a brazilian biotype.</title>
        <authorList>
            <person name="Quecine M.C."/>
            <person name="Pachon D.M.R."/>
            <person name="Bonatelli M.L."/>
            <person name="Correr F.H."/>
            <person name="Franceschini L.M."/>
            <person name="Leite T.F."/>
            <person name="Margarido G.R.A."/>
            <person name="Almeida C.A."/>
            <person name="Ferrarezi J.A."/>
            <person name="Labate C.A."/>
        </authorList>
    </citation>
    <scope>NUCLEOTIDE SEQUENCE</scope>
    <source>
        <strain evidence="1">MF-1</strain>
    </source>
</reference>
<dbReference type="AlphaFoldDB" id="A0A9Q3FAF3"/>
<sequence>MRLQHCRPISTLTTPYASAPPLSSPWLTILTLLRGPQVMPPTPPSPPLCLLTPTAYHPYARGCPPNMPLTPPSHWPLMILILLQPPQDETTMPAPMSSITNPALPSPPLTICMLPPDPQDMPLTPPSPPLMTPHPCRLPFLRLWSAFPTFLQHRLPSLRLYSACPTCLRRCLPSLGSQFPPNMPLTPPSHWPNAQGLL</sequence>
<name>A0A9Q3FAF3_9BASI</name>
<protein>
    <submittedName>
        <fullName evidence="1">Uncharacterized protein</fullName>
    </submittedName>
</protein>
<gene>
    <name evidence="1" type="ORF">O181_074118</name>
</gene>
<dbReference type="EMBL" id="AVOT02039363">
    <property type="protein sequence ID" value="MBW0534403.1"/>
    <property type="molecule type" value="Genomic_DNA"/>
</dbReference>
<comment type="caution">
    <text evidence="1">The sequence shown here is derived from an EMBL/GenBank/DDBJ whole genome shotgun (WGS) entry which is preliminary data.</text>
</comment>